<accession>A0AAD6Z1Q1</accession>
<evidence type="ECO:0000256" key="1">
    <source>
        <dbReference type="SAM" id="MobiDB-lite"/>
    </source>
</evidence>
<evidence type="ECO:0000313" key="3">
    <source>
        <dbReference type="Proteomes" id="UP001218218"/>
    </source>
</evidence>
<sequence>MSPGPSAAGKPLSRRERARARANPASGGESGRDPLSSEATVSGVGLMSARTKFKDPRELLVPTSPRDRTYAIAVPGSSLPNPLSGHGLHPSPWAERAPLHDYGSESISQYQTLPKGKHKTDVPPARTRTAQATVLEEVPEIDESSYERSRFSRDVPPHLPLPREENNSKGGMGSDWRARPPPLSPGGGAERERSPHKNSLD</sequence>
<dbReference type="Proteomes" id="UP001218218">
    <property type="component" value="Unassembled WGS sequence"/>
</dbReference>
<evidence type="ECO:0000313" key="2">
    <source>
        <dbReference type="EMBL" id="KAJ7303809.1"/>
    </source>
</evidence>
<protein>
    <submittedName>
        <fullName evidence="2">Uncharacterized protein</fullName>
    </submittedName>
</protein>
<dbReference type="EMBL" id="JARIHO010000102">
    <property type="protein sequence ID" value="KAJ7303809.1"/>
    <property type="molecule type" value="Genomic_DNA"/>
</dbReference>
<feature type="compositionally biased region" description="Basic and acidic residues" evidence="1">
    <location>
        <begin position="145"/>
        <end position="167"/>
    </location>
</feature>
<feature type="compositionally biased region" description="Basic and acidic residues" evidence="1">
    <location>
        <begin position="189"/>
        <end position="201"/>
    </location>
</feature>
<comment type="caution">
    <text evidence="2">The sequence shown here is derived from an EMBL/GenBank/DDBJ whole genome shotgun (WGS) entry which is preliminary data.</text>
</comment>
<proteinExistence type="predicted"/>
<gene>
    <name evidence="2" type="ORF">DFH08DRAFT_903550</name>
</gene>
<organism evidence="2 3">
    <name type="scientific">Mycena albidolilacea</name>
    <dbReference type="NCBI Taxonomy" id="1033008"/>
    <lineage>
        <taxon>Eukaryota</taxon>
        <taxon>Fungi</taxon>
        <taxon>Dikarya</taxon>
        <taxon>Basidiomycota</taxon>
        <taxon>Agaricomycotina</taxon>
        <taxon>Agaricomycetes</taxon>
        <taxon>Agaricomycetidae</taxon>
        <taxon>Agaricales</taxon>
        <taxon>Marasmiineae</taxon>
        <taxon>Mycenaceae</taxon>
        <taxon>Mycena</taxon>
    </lineage>
</organism>
<keyword evidence="3" id="KW-1185">Reference proteome</keyword>
<feature type="region of interest" description="Disordered" evidence="1">
    <location>
        <begin position="1"/>
        <end position="201"/>
    </location>
</feature>
<dbReference type="AlphaFoldDB" id="A0AAD6Z1Q1"/>
<name>A0AAD6Z1Q1_9AGAR</name>
<reference evidence="2" key="1">
    <citation type="submission" date="2023-03" db="EMBL/GenBank/DDBJ databases">
        <title>Massive genome expansion in bonnet fungi (Mycena s.s.) driven by repeated elements and novel gene families across ecological guilds.</title>
        <authorList>
            <consortium name="Lawrence Berkeley National Laboratory"/>
            <person name="Harder C.B."/>
            <person name="Miyauchi S."/>
            <person name="Viragh M."/>
            <person name="Kuo A."/>
            <person name="Thoen E."/>
            <person name="Andreopoulos B."/>
            <person name="Lu D."/>
            <person name="Skrede I."/>
            <person name="Drula E."/>
            <person name="Henrissat B."/>
            <person name="Morin E."/>
            <person name="Kohler A."/>
            <person name="Barry K."/>
            <person name="LaButti K."/>
            <person name="Morin E."/>
            <person name="Salamov A."/>
            <person name="Lipzen A."/>
            <person name="Mereny Z."/>
            <person name="Hegedus B."/>
            <person name="Baldrian P."/>
            <person name="Stursova M."/>
            <person name="Weitz H."/>
            <person name="Taylor A."/>
            <person name="Grigoriev I.V."/>
            <person name="Nagy L.G."/>
            <person name="Martin F."/>
            <person name="Kauserud H."/>
        </authorList>
    </citation>
    <scope>NUCLEOTIDE SEQUENCE</scope>
    <source>
        <strain evidence="2">CBHHK002</strain>
    </source>
</reference>